<evidence type="ECO:0000256" key="7">
    <source>
        <dbReference type="ARBA" id="ARBA00023010"/>
    </source>
</evidence>
<dbReference type="InterPro" id="IPR026593">
    <property type="entry name" value="SecY"/>
</dbReference>
<dbReference type="GO" id="GO:0006605">
    <property type="term" value="P:protein targeting"/>
    <property type="evidence" value="ECO:0007669"/>
    <property type="project" value="UniProtKB-UniRule"/>
</dbReference>
<feature type="transmembrane region" description="Helical" evidence="10">
    <location>
        <begin position="74"/>
        <end position="98"/>
    </location>
</feature>
<dbReference type="PIRSF" id="PIRSF004557">
    <property type="entry name" value="SecY"/>
    <property type="match status" value="1"/>
</dbReference>
<dbReference type="Proteomes" id="UP000669179">
    <property type="component" value="Unassembled WGS sequence"/>
</dbReference>
<evidence type="ECO:0000256" key="10">
    <source>
        <dbReference type="HAMAP-Rule" id="MF_01465"/>
    </source>
</evidence>
<dbReference type="Pfam" id="PF00344">
    <property type="entry name" value="SecY"/>
    <property type="match status" value="1"/>
</dbReference>
<keyword evidence="8 10" id="KW-0472">Membrane</keyword>
<keyword evidence="3 10" id="KW-0813">Transport</keyword>
<dbReference type="EMBL" id="JAGEOJ010000015">
    <property type="protein sequence ID" value="MBO2452272.1"/>
    <property type="molecule type" value="Genomic_DNA"/>
</dbReference>
<evidence type="ECO:0000256" key="5">
    <source>
        <dbReference type="ARBA" id="ARBA00022927"/>
    </source>
</evidence>
<comment type="caution">
    <text evidence="10">Lacks conserved residue(s) required for the propagation of feature annotation.</text>
</comment>
<comment type="similarity">
    <text evidence="2 10 13">Belongs to the SecY/SEC61-alpha family.</text>
</comment>
<evidence type="ECO:0000313" key="14">
    <source>
        <dbReference type="EMBL" id="MBO2452272.1"/>
    </source>
</evidence>
<dbReference type="InterPro" id="IPR002208">
    <property type="entry name" value="SecY/SEC61-alpha"/>
</dbReference>
<dbReference type="HAMAP" id="MF_01465">
    <property type="entry name" value="SecY"/>
    <property type="match status" value="1"/>
</dbReference>
<feature type="transmembrane region" description="Helical" evidence="10">
    <location>
        <begin position="158"/>
        <end position="180"/>
    </location>
</feature>
<gene>
    <name evidence="10 14" type="primary">secY</name>
    <name evidence="14" type="ORF">J4573_34640</name>
</gene>
<dbReference type="AlphaFoldDB" id="A0A939TAA8"/>
<evidence type="ECO:0000256" key="2">
    <source>
        <dbReference type="ARBA" id="ARBA00005751"/>
    </source>
</evidence>
<evidence type="ECO:0000256" key="3">
    <source>
        <dbReference type="ARBA" id="ARBA00022448"/>
    </source>
</evidence>
<evidence type="ECO:0000256" key="13">
    <source>
        <dbReference type="RuleBase" id="RU004349"/>
    </source>
</evidence>
<evidence type="ECO:0000256" key="12">
    <source>
        <dbReference type="RuleBase" id="RU003484"/>
    </source>
</evidence>
<keyword evidence="15" id="KW-1185">Reference proteome</keyword>
<proteinExistence type="inferred from homology"/>
<comment type="caution">
    <text evidence="14">The sequence shown here is derived from an EMBL/GenBank/DDBJ whole genome shotgun (WGS) entry which is preliminary data.</text>
</comment>
<dbReference type="PROSITE" id="PS00756">
    <property type="entry name" value="SECY_2"/>
    <property type="match status" value="1"/>
</dbReference>
<comment type="subunit">
    <text evidence="10">Component of the Sec protein translocase complex. Heterotrimer consisting of SecY, SecE and SecG subunits. The heterotrimers can form oligomers, although 1 heterotrimer is thought to be able to translocate proteins. Interacts with the ribosome. Interacts with SecDF, and other proteins may be involved. Interacts with SecA.</text>
</comment>
<dbReference type="GO" id="GO:0043952">
    <property type="term" value="P:protein transport by the Sec complex"/>
    <property type="evidence" value="ECO:0007669"/>
    <property type="project" value="UniProtKB-UniRule"/>
</dbReference>
<protein>
    <recommendedName>
        <fullName evidence="9 10">Protein translocase subunit SecY</fullName>
    </recommendedName>
</protein>
<dbReference type="InterPro" id="IPR030659">
    <property type="entry name" value="SecY_CS"/>
</dbReference>
<dbReference type="RefSeq" id="WP_208260235.1">
    <property type="nucleotide sequence ID" value="NZ_JAGEOJ010000015.1"/>
</dbReference>
<comment type="function">
    <text evidence="10 11">The central subunit of the protein translocation channel SecYEG. Consists of two halves formed by TMs 1-5 and 6-10. These two domains form a lateral gate at the front which open onto the bilayer between TMs 2 and 7, and are clamped together by SecE at the back. The channel is closed by both a pore ring composed of hydrophobic SecY resides and a short helix (helix 2A) on the extracellular side of the membrane which forms a plug. The plug probably moves laterally to allow the channel to open. The ring and the pore may move independently.</text>
</comment>
<sequence>MLTAFARAFRTPDLRKKILFTLAIVAVFRLGANLPAPNVNVEVLKQTADAAKKGSSGQVFQLVDLFSGGALLKLSIFALGIMPYITASIILQLLTVVIPRLEALKKEGQAGTTKITQYTRYLTVGLAILQATGIVAMASSGQLFGGAGSGQDLLHDNGIFPIITMVICLVAGTTVIMWLGELITDRGIGNGMSILIFTQVVAVFPAQFWGIYKSKGPFVFTIVILVGLAIMAGVVFVEQAQRRIPVQYAKRMVGRRMYGGTSTYIPLKVNQAGIIPVIFASSLLYLPVLATQLWPNNKTLQKIQPYLQQDNTWHMAIFFAFIIFFTYFYVAITFNPTEVADNMKKYGGFIPGIRPGRPTAEYLDYVLTRITTPGALYLGLVALIPMVAFSLLNATQDFPFGGTSILIVVGVGLDTVKQVESQLQQRNYEGFLR</sequence>
<dbReference type="PRINTS" id="PR00303">
    <property type="entry name" value="SECYTRNLCASE"/>
</dbReference>
<evidence type="ECO:0000256" key="6">
    <source>
        <dbReference type="ARBA" id="ARBA00022989"/>
    </source>
</evidence>
<organism evidence="14 15">
    <name type="scientific">Actinomadura barringtoniae</name>
    <dbReference type="NCBI Taxonomy" id="1427535"/>
    <lineage>
        <taxon>Bacteria</taxon>
        <taxon>Bacillati</taxon>
        <taxon>Actinomycetota</taxon>
        <taxon>Actinomycetes</taxon>
        <taxon>Streptosporangiales</taxon>
        <taxon>Thermomonosporaceae</taxon>
        <taxon>Actinomadura</taxon>
    </lineage>
</organism>
<keyword evidence="5 10" id="KW-0653">Protein transport</keyword>
<comment type="subcellular location">
    <subcellularLocation>
        <location evidence="10">Cell membrane</location>
        <topology evidence="10">Multi-pass membrane protein</topology>
    </subcellularLocation>
    <subcellularLocation>
        <location evidence="1 12">Membrane</location>
        <topology evidence="1 12">Multi-pass membrane protein</topology>
    </subcellularLocation>
</comment>
<feature type="transmembrane region" description="Helical" evidence="10">
    <location>
        <begin position="272"/>
        <end position="293"/>
    </location>
</feature>
<dbReference type="GO" id="GO:0065002">
    <property type="term" value="P:intracellular protein transmembrane transport"/>
    <property type="evidence" value="ECO:0007669"/>
    <property type="project" value="UniProtKB-UniRule"/>
</dbReference>
<feature type="transmembrane region" description="Helical" evidence="10">
    <location>
        <begin position="313"/>
        <end position="334"/>
    </location>
</feature>
<feature type="transmembrane region" description="Helical" evidence="10">
    <location>
        <begin position="218"/>
        <end position="237"/>
    </location>
</feature>
<reference evidence="14" key="1">
    <citation type="submission" date="2021-03" db="EMBL/GenBank/DDBJ databases">
        <authorList>
            <person name="Kanchanasin P."/>
            <person name="Saeng-In P."/>
            <person name="Phongsopitanun W."/>
            <person name="Yuki M."/>
            <person name="Kudo T."/>
            <person name="Ohkuma M."/>
            <person name="Tanasupawat S."/>
        </authorList>
    </citation>
    <scope>NUCLEOTIDE SEQUENCE</scope>
    <source>
        <strain evidence="14">GKU 128</strain>
    </source>
</reference>
<dbReference type="PROSITE" id="PS00755">
    <property type="entry name" value="SECY_1"/>
    <property type="match status" value="1"/>
</dbReference>
<keyword evidence="10" id="KW-1003">Cell membrane</keyword>
<keyword evidence="6 10" id="KW-1133">Transmembrane helix</keyword>
<name>A0A939TAA8_9ACTN</name>
<feature type="transmembrane region" description="Helical" evidence="10">
    <location>
        <begin position="375"/>
        <end position="392"/>
    </location>
</feature>
<evidence type="ECO:0000256" key="1">
    <source>
        <dbReference type="ARBA" id="ARBA00004141"/>
    </source>
</evidence>
<dbReference type="GO" id="GO:0005886">
    <property type="term" value="C:plasma membrane"/>
    <property type="evidence" value="ECO:0007669"/>
    <property type="project" value="UniProtKB-SubCell"/>
</dbReference>
<evidence type="ECO:0000256" key="4">
    <source>
        <dbReference type="ARBA" id="ARBA00022692"/>
    </source>
</evidence>
<dbReference type="Gene3D" id="1.10.3370.10">
    <property type="entry name" value="SecY subunit domain"/>
    <property type="match status" value="1"/>
</dbReference>
<keyword evidence="4 10" id="KW-0812">Transmembrane</keyword>
<keyword evidence="7 10" id="KW-0811">Translocation</keyword>
<evidence type="ECO:0000256" key="9">
    <source>
        <dbReference type="ARBA" id="ARBA00039733"/>
    </source>
</evidence>
<evidence type="ECO:0000256" key="8">
    <source>
        <dbReference type="ARBA" id="ARBA00023136"/>
    </source>
</evidence>
<dbReference type="SUPFAM" id="SSF103491">
    <property type="entry name" value="Preprotein translocase SecY subunit"/>
    <property type="match status" value="1"/>
</dbReference>
<feature type="transmembrane region" description="Helical" evidence="10">
    <location>
        <begin position="192"/>
        <end position="212"/>
    </location>
</feature>
<evidence type="ECO:0000256" key="11">
    <source>
        <dbReference type="RuleBase" id="RU000537"/>
    </source>
</evidence>
<evidence type="ECO:0000313" key="15">
    <source>
        <dbReference type="Proteomes" id="UP000669179"/>
    </source>
</evidence>
<dbReference type="PANTHER" id="PTHR10906">
    <property type="entry name" value="SECY/SEC61-ALPHA FAMILY MEMBER"/>
    <property type="match status" value="1"/>
</dbReference>
<feature type="transmembrane region" description="Helical" evidence="10">
    <location>
        <begin position="118"/>
        <end position="138"/>
    </location>
</feature>
<dbReference type="NCBIfam" id="TIGR00967">
    <property type="entry name" value="3a0501s007"/>
    <property type="match status" value="1"/>
</dbReference>
<dbReference type="InterPro" id="IPR023201">
    <property type="entry name" value="SecY_dom_sf"/>
</dbReference>
<accession>A0A939TAA8</accession>
<dbReference type="FunFam" id="1.10.3370.10:FF:000001">
    <property type="entry name" value="Preprotein translocase subunit SecY"/>
    <property type="match status" value="1"/>
</dbReference>